<proteinExistence type="predicted"/>
<keyword evidence="2" id="KW-1185">Reference proteome</keyword>
<evidence type="ECO:0000313" key="2">
    <source>
        <dbReference type="Proteomes" id="UP000805193"/>
    </source>
</evidence>
<comment type="caution">
    <text evidence="1">The sequence shown here is derived from an EMBL/GenBank/DDBJ whole genome shotgun (WGS) entry which is preliminary data.</text>
</comment>
<organism evidence="1 2">
    <name type="scientific">Ixodes persulcatus</name>
    <name type="common">Taiga tick</name>
    <dbReference type="NCBI Taxonomy" id="34615"/>
    <lineage>
        <taxon>Eukaryota</taxon>
        <taxon>Metazoa</taxon>
        <taxon>Ecdysozoa</taxon>
        <taxon>Arthropoda</taxon>
        <taxon>Chelicerata</taxon>
        <taxon>Arachnida</taxon>
        <taxon>Acari</taxon>
        <taxon>Parasitiformes</taxon>
        <taxon>Ixodida</taxon>
        <taxon>Ixodoidea</taxon>
        <taxon>Ixodidae</taxon>
        <taxon>Ixodinae</taxon>
        <taxon>Ixodes</taxon>
    </lineage>
</organism>
<sequence>MLLVVLLVLMVVIFVSAVIWLLLRKIRRGQTRTNEPLFRSVEADDPGTAVLQADASGGLPPAANLAATEGTSTRIAPEKAEATADGGQAALSDAAHDDSRFGSVLRRKKTRHTKDRQSQPDICLSKDGEDGSPGKTWTLWSDDIPLKLVIERLLTFLRERCTTVNRDQSKPKRDQAERRTSSQPKTDAALWPDAPADERAVPKSPMADLATASQSSGNDVGTITPIQALLIRKLSDSSVHSSRSGRSTRFVSTEPRLLVKKRKKRGVPRTTAHSQFMASGGDLFSDVITVAAVFIVSLLVASLLWLLMRTLRRSQMSANEASLASAKPHTSETGTGQTDAGSLAASMKTPSLASAPGVVAELSAQIPTRKTAEGNEAASAAARGATTSSKKRLAIGRQSWPDSQSPKEGKSVQAVGADARPGLLKGAKIQVKSRLRSSGHRKKDVGAEPNDGGDDLPKAAVSADMAATESQHHDGKAQDPPLLRDRQPSTVSDRLPANS</sequence>
<dbReference type="Proteomes" id="UP000805193">
    <property type="component" value="Unassembled WGS sequence"/>
</dbReference>
<dbReference type="EMBL" id="JABSTQ010009277">
    <property type="protein sequence ID" value="KAG0430909.1"/>
    <property type="molecule type" value="Genomic_DNA"/>
</dbReference>
<protein>
    <submittedName>
        <fullName evidence="1">Uncharacterized protein</fullName>
    </submittedName>
</protein>
<accession>A0AC60QA70</accession>
<gene>
    <name evidence="1" type="ORF">HPB47_022269</name>
</gene>
<reference evidence="1 2" key="1">
    <citation type="journal article" date="2020" name="Cell">
        <title>Large-Scale Comparative Analyses of Tick Genomes Elucidate Their Genetic Diversity and Vector Capacities.</title>
        <authorList>
            <consortium name="Tick Genome and Microbiome Consortium (TIGMIC)"/>
            <person name="Jia N."/>
            <person name="Wang J."/>
            <person name="Shi W."/>
            <person name="Du L."/>
            <person name="Sun Y."/>
            <person name="Zhan W."/>
            <person name="Jiang J.F."/>
            <person name="Wang Q."/>
            <person name="Zhang B."/>
            <person name="Ji P."/>
            <person name="Bell-Sakyi L."/>
            <person name="Cui X.M."/>
            <person name="Yuan T.T."/>
            <person name="Jiang B.G."/>
            <person name="Yang W.F."/>
            <person name="Lam T.T."/>
            <person name="Chang Q.C."/>
            <person name="Ding S.J."/>
            <person name="Wang X.J."/>
            <person name="Zhu J.G."/>
            <person name="Ruan X.D."/>
            <person name="Zhao L."/>
            <person name="Wei J.T."/>
            <person name="Ye R.Z."/>
            <person name="Que T.C."/>
            <person name="Du C.H."/>
            <person name="Zhou Y.H."/>
            <person name="Cheng J.X."/>
            <person name="Dai P.F."/>
            <person name="Guo W.B."/>
            <person name="Han X.H."/>
            <person name="Huang E.J."/>
            <person name="Li L.F."/>
            <person name="Wei W."/>
            <person name="Gao Y.C."/>
            <person name="Liu J.Z."/>
            <person name="Shao H.Z."/>
            <person name="Wang X."/>
            <person name="Wang C.C."/>
            <person name="Yang T.C."/>
            <person name="Huo Q.B."/>
            <person name="Li W."/>
            <person name="Chen H.Y."/>
            <person name="Chen S.E."/>
            <person name="Zhou L.G."/>
            <person name="Ni X.B."/>
            <person name="Tian J.H."/>
            <person name="Sheng Y."/>
            <person name="Liu T."/>
            <person name="Pan Y.S."/>
            <person name="Xia L.Y."/>
            <person name="Li J."/>
            <person name="Zhao F."/>
            <person name="Cao W.C."/>
        </authorList>
    </citation>
    <scope>NUCLEOTIDE SEQUENCE [LARGE SCALE GENOMIC DNA]</scope>
    <source>
        <strain evidence="1">Iper-2018</strain>
    </source>
</reference>
<evidence type="ECO:0000313" key="1">
    <source>
        <dbReference type="EMBL" id="KAG0430909.1"/>
    </source>
</evidence>
<name>A0AC60QA70_IXOPE</name>